<name>A0AAV7GJZ0_DENCH</name>
<proteinExistence type="predicted"/>
<organism evidence="1 2">
    <name type="scientific">Dendrobium chrysotoxum</name>
    <name type="common">Orchid</name>
    <dbReference type="NCBI Taxonomy" id="161865"/>
    <lineage>
        <taxon>Eukaryota</taxon>
        <taxon>Viridiplantae</taxon>
        <taxon>Streptophyta</taxon>
        <taxon>Embryophyta</taxon>
        <taxon>Tracheophyta</taxon>
        <taxon>Spermatophyta</taxon>
        <taxon>Magnoliopsida</taxon>
        <taxon>Liliopsida</taxon>
        <taxon>Asparagales</taxon>
        <taxon>Orchidaceae</taxon>
        <taxon>Epidendroideae</taxon>
        <taxon>Malaxideae</taxon>
        <taxon>Dendrobiinae</taxon>
        <taxon>Dendrobium</taxon>
    </lineage>
</organism>
<reference evidence="1 2" key="1">
    <citation type="journal article" date="2021" name="Hortic Res">
        <title>Chromosome-scale assembly of the Dendrobium chrysotoxum genome enhances the understanding of orchid evolution.</title>
        <authorList>
            <person name="Zhang Y."/>
            <person name="Zhang G.Q."/>
            <person name="Zhang D."/>
            <person name="Liu X.D."/>
            <person name="Xu X.Y."/>
            <person name="Sun W.H."/>
            <person name="Yu X."/>
            <person name="Zhu X."/>
            <person name="Wang Z.W."/>
            <person name="Zhao X."/>
            <person name="Zhong W.Y."/>
            <person name="Chen H."/>
            <person name="Yin W.L."/>
            <person name="Huang T."/>
            <person name="Niu S.C."/>
            <person name="Liu Z.J."/>
        </authorList>
    </citation>
    <scope>NUCLEOTIDE SEQUENCE [LARGE SCALE GENOMIC DNA]</scope>
    <source>
        <strain evidence="1">Lindl</strain>
    </source>
</reference>
<dbReference type="AlphaFoldDB" id="A0AAV7GJZ0"/>
<gene>
    <name evidence="1" type="ORF">IEQ34_014002</name>
</gene>
<protein>
    <submittedName>
        <fullName evidence="1">Uncharacterized protein</fullName>
    </submittedName>
</protein>
<evidence type="ECO:0000313" key="2">
    <source>
        <dbReference type="Proteomes" id="UP000775213"/>
    </source>
</evidence>
<dbReference type="EMBL" id="JAGFBR010000013">
    <property type="protein sequence ID" value="KAH0456095.1"/>
    <property type="molecule type" value="Genomic_DNA"/>
</dbReference>
<keyword evidence="2" id="KW-1185">Reference proteome</keyword>
<accession>A0AAV7GJZ0</accession>
<evidence type="ECO:0000313" key="1">
    <source>
        <dbReference type="EMBL" id="KAH0456095.1"/>
    </source>
</evidence>
<comment type="caution">
    <text evidence="1">The sequence shown here is derived from an EMBL/GenBank/DDBJ whole genome shotgun (WGS) entry which is preliminary data.</text>
</comment>
<sequence length="92" mass="10577">MLLLRSSEACWSFRLWPNMRGRSLRSLMISGLGSSRPRKEMGVQELIHKQCVLFMSMECYRRVGVGQEEPLRHGAWFGIGGSWIRSLKISCC</sequence>
<dbReference type="Proteomes" id="UP000775213">
    <property type="component" value="Unassembled WGS sequence"/>
</dbReference>